<dbReference type="EMBL" id="AMQN01004677">
    <property type="status" value="NOT_ANNOTATED_CDS"/>
    <property type="molecule type" value="Genomic_DNA"/>
</dbReference>
<feature type="compositionally biased region" description="Basic and acidic residues" evidence="1">
    <location>
        <begin position="56"/>
        <end position="68"/>
    </location>
</feature>
<protein>
    <submittedName>
        <fullName evidence="2 3">Uncharacterized protein</fullName>
    </submittedName>
</protein>
<organism evidence="2">
    <name type="scientific">Capitella teleta</name>
    <name type="common">Polychaete worm</name>
    <dbReference type="NCBI Taxonomy" id="283909"/>
    <lineage>
        <taxon>Eukaryota</taxon>
        <taxon>Metazoa</taxon>
        <taxon>Spiralia</taxon>
        <taxon>Lophotrochozoa</taxon>
        <taxon>Annelida</taxon>
        <taxon>Polychaeta</taxon>
        <taxon>Sedentaria</taxon>
        <taxon>Scolecida</taxon>
        <taxon>Capitellidae</taxon>
        <taxon>Capitella</taxon>
    </lineage>
</organism>
<feature type="region of interest" description="Disordered" evidence="1">
    <location>
        <begin position="97"/>
        <end position="136"/>
    </location>
</feature>
<feature type="region of interest" description="Disordered" evidence="1">
    <location>
        <begin position="22"/>
        <end position="82"/>
    </location>
</feature>
<evidence type="ECO:0000313" key="4">
    <source>
        <dbReference type="Proteomes" id="UP000014760"/>
    </source>
</evidence>
<evidence type="ECO:0000313" key="3">
    <source>
        <dbReference type="EnsemblMetazoa" id="CapteP186282"/>
    </source>
</evidence>
<sequence>MDNKRKDSFFDEDDDFYYNKTEQYELPVTEKPEDIRAPSLNLSDYSDDFEDSDESVTDKEDSTHKEISESQSLPESFASQPKVVPAAPKPVYGAITPTLSLPVTNEPSDKLPPIKKTSNVSSKVSPRRGQSQQASVVLPPISDSKHWNGVQSAPRNAQWRAAKTKHTKQTKQTAVTYWMRKPLNLFQPKRSHPLLDAKPAKRKIGQSKANVIRVRAQGPMFNF</sequence>
<feature type="compositionally biased region" description="Acidic residues" evidence="1">
    <location>
        <begin position="45"/>
        <end position="55"/>
    </location>
</feature>
<name>R7VFB2_CAPTE</name>
<dbReference type="EMBL" id="KB294122">
    <property type="protein sequence ID" value="ELU14996.1"/>
    <property type="molecule type" value="Genomic_DNA"/>
</dbReference>
<dbReference type="EnsemblMetazoa" id="CapteT186282">
    <property type="protein sequence ID" value="CapteP186282"/>
    <property type="gene ID" value="CapteG186282"/>
</dbReference>
<reference evidence="2 4" key="2">
    <citation type="journal article" date="2013" name="Nature">
        <title>Insights into bilaterian evolution from three spiralian genomes.</title>
        <authorList>
            <person name="Simakov O."/>
            <person name="Marletaz F."/>
            <person name="Cho S.J."/>
            <person name="Edsinger-Gonzales E."/>
            <person name="Havlak P."/>
            <person name="Hellsten U."/>
            <person name="Kuo D.H."/>
            <person name="Larsson T."/>
            <person name="Lv J."/>
            <person name="Arendt D."/>
            <person name="Savage R."/>
            <person name="Osoegawa K."/>
            <person name="de Jong P."/>
            <person name="Grimwood J."/>
            <person name="Chapman J.A."/>
            <person name="Shapiro H."/>
            <person name="Aerts A."/>
            <person name="Otillar R.P."/>
            <person name="Terry A.Y."/>
            <person name="Boore J.L."/>
            <person name="Grigoriev I.V."/>
            <person name="Lindberg D.R."/>
            <person name="Seaver E.C."/>
            <person name="Weisblat D.A."/>
            <person name="Putnam N.H."/>
            <person name="Rokhsar D.S."/>
        </authorList>
    </citation>
    <scope>NUCLEOTIDE SEQUENCE</scope>
    <source>
        <strain evidence="2 4">I ESC-2004</strain>
    </source>
</reference>
<evidence type="ECO:0000256" key="1">
    <source>
        <dbReference type="SAM" id="MobiDB-lite"/>
    </source>
</evidence>
<proteinExistence type="predicted"/>
<dbReference type="AlphaFoldDB" id="R7VFB2"/>
<keyword evidence="4" id="KW-1185">Reference proteome</keyword>
<reference evidence="4" key="1">
    <citation type="submission" date="2012-12" db="EMBL/GenBank/DDBJ databases">
        <authorList>
            <person name="Hellsten U."/>
            <person name="Grimwood J."/>
            <person name="Chapman J.A."/>
            <person name="Shapiro H."/>
            <person name="Aerts A."/>
            <person name="Otillar R.P."/>
            <person name="Terry A.Y."/>
            <person name="Boore J.L."/>
            <person name="Simakov O."/>
            <person name="Marletaz F."/>
            <person name="Cho S.-J."/>
            <person name="Edsinger-Gonzales E."/>
            <person name="Havlak P."/>
            <person name="Kuo D.-H."/>
            <person name="Larsson T."/>
            <person name="Lv J."/>
            <person name="Arendt D."/>
            <person name="Savage R."/>
            <person name="Osoegawa K."/>
            <person name="de Jong P."/>
            <person name="Lindberg D.R."/>
            <person name="Seaver E.C."/>
            <person name="Weisblat D.A."/>
            <person name="Putnam N.H."/>
            <person name="Grigoriev I.V."/>
            <person name="Rokhsar D.S."/>
        </authorList>
    </citation>
    <scope>NUCLEOTIDE SEQUENCE</scope>
    <source>
        <strain evidence="4">I ESC-2004</strain>
    </source>
</reference>
<reference evidence="3" key="3">
    <citation type="submission" date="2015-06" db="UniProtKB">
        <authorList>
            <consortium name="EnsemblMetazoa"/>
        </authorList>
    </citation>
    <scope>IDENTIFICATION</scope>
</reference>
<feature type="compositionally biased region" description="Polar residues" evidence="1">
    <location>
        <begin position="69"/>
        <end position="79"/>
    </location>
</feature>
<feature type="compositionally biased region" description="Polar residues" evidence="1">
    <location>
        <begin position="116"/>
        <end position="135"/>
    </location>
</feature>
<dbReference type="HOGENOM" id="CLU_1241149_0_0_1"/>
<dbReference type="Proteomes" id="UP000014760">
    <property type="component" value="Unassembled WGS sequence"/>
</dbReference>
<gene>
    <name evidence="2" type="ORF">CAPTEDRAFT_186282</name>
</gene>
<accession>R7VFB2</accession>
<evidence type="ECO:0000313" key="2">
    <source>
        <dbReference type="EMBL" id="ELU14996.1"/>
    </source>
</evidence>
<feature type="compositionally biased region" description="Polar residues" evidence="1">
    <location>
        <begin position="97"/>
        <end position="106"/>
    </location>
</feature>